<dbReference type="GO" id="GO:0005975">
    <property type="term" value="P:carbohydrate metabolic process"/>
    <property type="evidence" value="ECO:0007669"/>
    <property type="project" value="InterPro"/>
</dbReference>
<feature type="domain" description="Glycosyl transferase family 28 C-terminal" evidence="13">
    <location>
        <begin position="196"/>
        <end position="364"/>
    </location>
</feature>
<dbReference type="Gene3D" id="3.40.50.2000">
    <property type="entry name" value="Glycogen Phosphorylase B"/>
    <property type="match status" value="2"/>
</dbReference>
<dbReference type="NCBIfam" id="TIGR01133">
    <property type="entry name" value="murG"/>
    <property type="match status" value="1"/>
</dbReference>
<name>A0A2M8KIL0_9BACT</name>
<evidence type="ECO:0000256" key="10">
    <source>
        <dbReference type="HAMAP-Rule" id="MF_00033"/>
    </source>
</evidence>
<evidence type="ECO:0000313" key="14">
    <source>
        <dbReference type="EMBL" id="PJE59756.1"/>
    </source>
</evidence>
<keyword evidence="4 10" id="KW-0808">Transferase</keyword>
<dbReference type="HAMAP" id="MF_00033">
    <property type="entry name" value="MurG"/>
    <property type="match status" value="1"/>
</dbReference>
<feature type="binding site" evidence="10">
    <location>
        <begin position="15"/>
        <end position="17"/>
    </location>
    <ligand>
        <name>UDP-N-acetyl-alpha-D-glucosamine</name>
        <dbReference type="ChEBI" id="CHEBI:57705"/>
    </ligand>
</feature>
<dbReference type="AlphaFoldDB" id="A0A2M8KIL0"/>
<comment type="function">
    <text evidence="10">Cell wall formation. Catalyzes the transfer of a GlcNAc subunit on undecaprenyl-pyrophosphoryl-MurNAc-pentapeptide (lipid intermediate I) to form undecaprenyl-pyrophosphoryl-MurNAc-(pentapeptide)GlcNAc (lipid intermediate II).</text>
</comment>
<keyword evidence="11" id="KW-0812">Transmembrane</keyword>
<protein>
    <recommendedName>
        <fullName evidence="10">UDP-N-acetylglucosamine--N-acetylmuramyl-(pentapeptide) pyrophosphoryl-undecaprenol N-acetylglucosamine transferase</fullName>
        <ecNumber evidence="10">2.4.1.227</ecNumber>
    </recommendedName>
    <alternativeName>
        <fullName evidence="10">Undecaprenyl-PP-MurNAc-pentapeptide-UDPGlcNAc GlcNAc transferase</fullName>
    </alternativeName>
</protein>
<organism evidence="14 15">
    <name type="scientific">Candidatus Portnoybacteria bacterium CG10_big_fil_rev_8_21_14_0_10_44_7</name>
    <dbReference type="NCBI Taxonomy" id="1974816"/>
    <lineage>
        <taxon>Bacteria</taxon>
        <taxon>Candidatus Portnoyibacteriota</taxon>
    </lineage>
</organism>
<dbReference type="UniPathway" id="UPA00219"/>
<proteinExistence type="inferred from homology"/>
<comment type="pathway">
    <text evidence="10">Cell wall biogenesis; peptidoglycan biosynthesis.</text>
</comment>
<evidence type="ECO:0000259" key="12">
    <source>
        <dbReference type="Pfam" id="PF03033"/>
    </source>
</evidence>
<keyword evidence="9 10" id="KW-0961">Cell wall biogenesis/degradation</keyword>
<dbReference type="CDD" id="cd03785">
    <property type="entry name" value="GT28_MurG"/>
    <property type="match status" value="1"/>
</dbReference>
<dbReference type="Proteomes" id="UP000231086">
    <property type="component" value="Unassembled WGS sequence"/>
</dbReference>
<evidence type="ECO:0000256" key="5">
    <source>
        <dbReference type="ARBA" id="ARBA00022960"/>
    </source>
</evidence>
<dbReference type="GO" id="GO:0051301">
    <property type="term" value="P:cell division"/>
    <property type="evidence" value="ECO:0007669"/>
    <property type="project" value="UniProtKB-KW"/>
</dbReference>
<dbReference type="InterPro" id="IPR007235">
    <property type="entry name" value="Glyco_trans_28_C"/>
</dbReference>
<keyword evidence="5 10" id="KW-0133">Cell shape</keyword>
<evidence type="ECO:0000256" key="1">
    <source>
        <dbReference type="ARBA" id="ARBA00022475"/>
    </source>
</evidence>
<dbReference type="GO" id="GO:0009252">
    <property type="term" value="P:peptidoglycan biosynthetic process"/>
    <property type="evidence" value="ECO:0007669"/>
    <property type="project" value="UniProtKB-UniRule"/>
</dbReference>
<gene>
    <name evidence="10 14" type="primary">murG</name>
    <name evidence="14" type="ORF">COU85_01970</name>
</gene>
<keyword evidence="3 10" id="KW-0328">Glycosyltransferase</keyword>
<evidence type="ECO:0000256" key="2">
    <source>
        <dbReference type="ARBA" id="ARBA00022618"/>
    </source>
</evidence>
<dbReference type="EMBL" id="PFEA01000035">
    <property type="protein sequence ID" value="PJE59756.1"/>
    <property type="molecule type" value="Genomic_DNA"/>
</dbReference>
<dbReference type="PANTHER" id="PTHR21015:SF22">
    <property type="entry name" value="GLYCOSYLTRANSFERASE"/>
    <property type="match status" value="1"/>
</dbReference>
<feature type="binding site" evidence="10">
    <location>
        <position position="172"/>
    </location>
    <ligand>
        <name>UDP-N-acetyl-alpha-D-glucosamine</name>
        <dbReference type="ChEBI" id="CHEBI:57705"/>
    </ligand>
</feature>
<evidence type="ECO:0000256" key="4">
    <source>
        <dbReference type="ARBA" id="ARBA00022679"/>
    </source>
</evidence>
<keyword evidence="7 10" id="KW-0472">Membrane</keyword>
<dbReference type="GO" id="GO:0051991">
    <property type="term" value="F:UDP-N-acetyl-D-glucosamine:N-acetylmuramoyl-L-alanyl-D-glutamyl-meso-2,6-diaminopimelyl-D-alanyl-D-alanine-diphosphoundecaprenol 4-beta-N-acetylglucosaminlytransferase activity"/>
    <property type="evidence" value="ECO:0007669"/>
    <property type="project" value="RHEA"/>
</dbReference>
<evidence type="ECO:0000256" key="9">
    <source>
        <dbReference type="ARBA" id="ARBA00023316"/>
    </source>
</evidence>
<comment type="subcellular location">
    <subcellularLocation>
        <location evidence="10">Cell membrane</location>
        <topology evidence="10">Peripheral membrane protein</topology>
        <orientation evidence="10">Cytoplasmic side</orientation>
    </subcellularLocation>
</comment>
<feature type="binding site" evidence="10">
    <location>
        <position position="308"/>
    </location>
    <ligand>
        <name>UDP-N-acetyl-alpha-D-glucosamine</name>
        <dbReference type="ChEBI" id="CHEBI:57705"/>
    </ligand>
</feature>
<keyword evidence="8 10" id="KW-0131">Cell cycle</keyword>
<dbReference type="PANTHER" id="PTHR21015">
    <property type="entry name" value="UDP-N-ACETYLGLUCOSAMINE--N-ACETYLMURAMYL-(PENTAPEPTIDE) PYROPHOSPHORYL-UNDECAPRENOL N-ACETYLGLUCOSAMINE TRANSFERASE 1"/>
    <property type="match status" value="1"/>
</dbReference>
<dbReference type="SUPFAM" id="SSF53756">
    <property type="entry name" value="UDP-Glycosyltransferase/glycogen phosphorylase"/>
    <property type="match status" value="1"/>
</dbReference>
<feature type="transmembrane region" description="Helical" evidence="11">
    <location>
        <begin position="77"/>
        <end position="99"/>
    </location>
</feature>
<keyword evidence="6 10" id="KW-0573">Peptidoglycan synthesis</keyword>
<sequence>MQNKTIKIVFTGGGTAGHLFPIVAVARKIREQVPTEKLQLYFIGPKTIGDEILTQENITPKTIVAGKMRRYLAAVNLFDLLFKLPLSVFQCLGLLLWLMPDVLFCKGGFGALPAALVAWLYRIPVIVHESDSLPGIANRLIGRLAQKIAVSFPEAKTYFSAKKTALTGNPMRENLTGGTKEQAQKLFGLVGDKPLLFITGGSQGAEPINTIIMSVLPRLLEKVEIIHQCGQSNIESIQQQLPQTIPADSILKRYYHFAGFFSAEQMRQAYGAADLILSRAGANSINEIANLGKPSILIPLPESAGDHQTKNAFAYAKKGGTVVLEQANLSPNILASKIFDLISNKDLLIKMAQAAVNFAYPDADEKLATETISLIK</sequence>
<feature type="binding site" evidence="10">
    <location>
        <position position="202"/>
    </location>
    <ligand>
        <name>UDP-N-acetyl-alpha-D-glucosamine</name>
        <dbReference type="ChEBI" id="CHEBI:57705"/>
    </ligand>
</feature>
<dbReference type="EC" id="2.4.1.227" evidence="10"/>
<dbReference type="GO" id="GO:0005886">
    <property type="term" value="C:plasma membrane"/>
    <property type="evidence" value="ECO:0007669"/>
    <property type="project" value="UniProtKB-SubCell"/>
</dbReference>
<evidence type="ECO:0000259" key="13">
    <source>
        <dbReference type="Pfam" id="PF04101"/>
    </source>
</evidence>
<dbReference type="InterPro" id="IPR006009">
    <property type="entry name" value="GlcNAc_MurG"/>
</dbReference>
<dbReference type="Pfam" id="PF03033">
    <property type="entry name" value="Glyco_transf_28"/>
    <property type="match status" value="1"/>
</dbReference>
<evidence type="ECO:0000256" key="3">
    <source>
        <dbReference type="ARBA" id="ARBA00022676"/>
    </source>
</evidence>
<evidence type="ECO:0000256" key="11">
    <source>
        <dbReference type="SAM" id="Phobius"/>
    </source>
</evidence>
<dbReference type="Pfam" id="PF04101">
    <property type="entry name" value="Glyco_tran_28_C"/>
    <property type="match status" value="1"/>
</dbReference>
<evidence type="ECO:0000313" key="15">
    <source>
        <dbReference type="Proteomes" id="UP000231086"/>
    </source>
</evidence>
<comment type="caution">
    <text evidence="10">Lacks conserved residue(s) required for the propagation of feature annotation.</text>
</comment>
<dbReference type="InterPro" id="IPR004276">
    <property type="entry name" value="GlycoTrans_28_N"/>
</dbReference>
<dbReference type="GO" id="GO:0050511">
    <property type="term" value="F:undecaprenyldiphospho-muramoylpentapeptide beta-N-acetylglucosaminyltransferase activity"/>
    <property type="evidence" value="ECO:0007669"/>
    <property type="project" value="UniProtKB-UniRule"/>
</dbReference>
<keyword evidence="2 10" id="KW-0132">Cell division</keyword>
<comment type="similarity">
    <text evidence="10">Belongs to the glycosyltransferase 28 family. MurG subfamily.</text>
</comment>
<reference evidence="15" key="1">
    <citation type="submission" date="2017-09" db="EMBL/GenBank/DDBJ databases">
        <title>Depth-based differentiation of microbial function through sediment-hosted aquifers and enrichment of novel symbionts in the deep terrestrial subsurface.</title>
        <authorList>
            <person name="Probst A.J."/>
            <person name="Ladd B."/>
            <person name="Jarett J.K."/>
            <person name="Geller-Mcgrath D.E."/>
            <person name="Sieber C.M.K."/>
            <person name="Emerson J.B."/>
            <person name="Anantharaman K."/>
            <person name="Thomas B.C."/>
            <person name="Malmstrom R."/>
            <person name="Stieglmeier M."/>
            <person name="Klingl A."/>
            <person name="Woyke T."/>
            <person name="Ryan C.M."/>
            <person name="Banfield J.F."/>
        </authorList>
    </citation>
    <scope>NUCLEOTIDE SEQUENCE [LARGE SCALE GENOMIC DNA]</scope>
</reference>
<dbReference type="GO" id="GO:0008360">
    <property type="term" value="P:regulation of cell shape"/>
    <property type="evidence" value="ECO:0007669"/>
    <property type="project" value="UniProtKB-KW"/>
</dbReference>
<evidence type="ECO:0000256" key="7">
    <source>
        <dbReference type="ARBA" id="ARBA00023136"/>
    </source>
</evidence>
<evidence type="ECO:0000256" key="6">
    <source>
        <dbReference type="ARBA" id="ARBA00022984"/>
    </source>
</evidence>
<dbReference type="GO" id="GO:0071555">
    <property type="term" value="P:cell wall organization"/>
    <property type="evidence" value="ECO:0007669"/>
    <property type="project" value="UniProtKB-KW"/>
</dbReference>
<comment type="caution">
    <text evidence="14">The sequence shown here is derived from an EMBL/GenBank/DDBJ whole genome shotgun (WGS) entry which is preliminary data.</text>
</comment>
<comment type="catalytic activity">
    <reaction evidence="10">
        <text>di-trans,octa-cis-undecaprenyl diphospho-N-acetyl-alpha-D-muramoyl-L-alanyl-D-glutamyl-meso-2,6-diaminopimeloyl-D-alanyl-D-alanine + UDP-N-acetyl-alpha-D-glucosamine = di-trans,octa-cis-undecaprenyl diphospho-[N-acetyl-alpha-D-glucosaminyl-(1-&gt;4)]-N-acetyl-alpha-D-muramoyl-L-alanyl-D-glutamyl-meso-2,6-diaminopimeloyl-D-alanyl-D-alanine + UDP + H(+)</text>
        <dbReference type="Rhea" id="RHEA:31227"/>
        <dbReference type="ChEBI" id="CHEBI:15378"/>
        <dbReference type="ChEBI" id="CHEBI:57705"/>
        <dbReference type="ChEBI" id="CHEBI:58223"/>
        <dbReference type="ChEBI" id="CHEBI:61387"/>
        <dbReference type="ChEBI" id="CHEBI:61388"/>
        <dbReference type="EC" id="2.4.1.227"/>
    </reaction>
</comment>
<accession>A0A2M8KIL0</accession>
<keyword evidence="11" id="KW-1133">Transmembrane helix</keyword>
<feature type="domain" description="Glycosyltransferase family 28 N-terminal" evidence="12">
    <location>
        <begin position="8"/>
        <end position="149"/>
    </location>
</feature>
<evidence type="ECO:0000256" key="8">
    <source>
        <dbReference type="ARBA" id="ARBA00023306"/>
    </source>
</evidence>
<keyword evidence="1 10" id="KW-1003">Cell membrane</keyword>